<keyword evidence="2" id="KW-1133">Transmembrane helix</keyword>
<sequence>MSTHRTHSTPRTTGSTIGTSVLWLGGGHSHETTEPVERSTYQVAGLVVLVNGLLAWLVATMAVAAATSWPVLALLPFTLIFGLLVGALARTLASGRQIRWSGWVGRAAVALFVGAVLGELAFLGIVAGSIDRALDDRAAAQVAADPEIVQSAQTLDRLRAQRAGLDESLRDARAQRDDALVVARCEFNPSPACPPEKITGVPGAGPETRTANELLADAQQEFDSALATRDREAPGLDADIAQATDGLTAAQTAAPPDLNRGLGARWTAMHDYTVGHPGTLILRLATIAFFAVLSLLPLVLELWRGETEQDRRDAAHAERERAEREADTAIAVKRAEVRAAAEALWAEQQLAANRLAAEAETAIARERQRRRIVAAHGGELTAPSHALHSSGGLTEPTPLAELTAAALTAPSTTDEPPAGPETDDTDTENLPVPVDTAPVVQRRSGPLGVLPALPLGNPIPDITSAVTEIIRPFVPPILARAVGHTRRTLVEEFEEVSVSYTRRRTVTVDEQQSTSTPVGEPTEESVEQSPPTRVTATRIAEPPHGGSRPEWLPDSLEPASDHDDSPTLTAAARHALTARKGPRELPPGV</sequence>
<dbReference type="InterPro" id="IPR025519">
    <property type="entry name" value="DUF4407"/>
</dbReference>
<organism evidence="3 4">
    <name type="scientific">Rhodococcus jostii</name>
    <dbReference type="NCBI Taxonomy" id="132919"/>
    <lineage>
        <taxon>Bacteria</taxon>
        <taxon>Bacillati</taxon>
        <taxon>Actinomycetota</taxon>
        <taxon>Actinomycetes</taxon>
        <taxon>Mycobacteriales</taxon>
        <taxon>Nocardiaceae</taxon>
        <taxon>Rhodococcus</taxon>
    </lineage>
</organism>
<protein>
    <recommendedName>
        <fullName evidence="5">DUF4407 domain-containing protein</fullName>
    </recommendedName>
</protein>
<feature type="transmembrane region" description="Helical" evidence="2">
    <location>
        <begin position="43"/>
        <end position="65"/>
    </location>
</feature>
<feature type="transmembrane region" description="Helical" evidence="2">
    <location>
        <begin position="71"/>
        <end position="92"/>
    </location>
</feature>
<proteinExistence type="predicted"/>
<keyword evidence="2" id="KW-0812">Transmembrane</keyword>
<evidence type="ECO:0000313" key="3">
    <source>
        <dbReference type="EMBL" id="SEE89029.1"/>
    </source>
</evidence>
<feature type="region of interest" description="Disordered" evidence="1">
    <location>
        <begin position="506"/>
        <end position="589"/>
    </location>
</feature>
<reference evidence="4" key="1">
    <citation type="submission" date="2016-10" db="EMBL/GenBank/DDBJ databases">
        <authorList>
            <person name="Varghese N."/>
        </authorList>
    </citation>
    <scope>NUCLEOTIDE SEQUENCE [LARGE SCALE GENOMIC DNA]</scope>
    <source>
        <strain evidence="4">DSM 44719</strain>
    </source>
</reference>
<dbReference type="EMBL" id="FNTL01000005">
    <property type="protein sequence ID" value="SEE89029.1"/>
    <property type="molecule type" value="Genomic_DNA"/>
</dbReference>
<feature type="compositionally biased region" description="Low complexity" evidence="1">
    <location>
        <begin position="567"/>
        <end position="579"/>
    </location>
</feature>
<gene>
    <name evidence="3" type="ORF">SAMN04490220_9018</name>
</gene>
<feature type="compositionally biased region" description="Polar residues" evidence="1">
    <location>
        <begin position="508"/>
        <end position="517"/>
    </location>
</feature>
<feature type="transmembrane region" description="Helical" evidence="2">
    <location>
        <begin position="104"/>
        <end position="127"/>
    </location>
</feature>
<dbReference type="RefSeq" id="WP_073361375.1">
    <property type="nucleotide sequence ID" value="NZ_FNTL01000005.1"/>
</dbReference>
<dbReference type="Proteomes" id="UP000183407">
    <property type="component" value="Unassembled WGS sequence"/>
</dbReference>
<evidence type="ECO:0000313" key="4">
    <source>
        <dbReference type="Proteomes" id="UP000183407"/>
    </source>
</evidence>
<dbReference type="AlphaFoldDB" id="A0A1H5MI24"/>
<evidence type="ECO:0008006" key="5">
    <source>
        <dbReference type="Google" id="ProtNLM"/>
    </source>
</evidence>
<dbReference type="Pfam" id="PF14362">
    <property type="entry name" value="DUF4407"/>
    <property type="match status" value="1"/>
</dbReference>
<evidence type="ECO:0000256" key="1">
    <source>
        <dbReference type="SAM" id="MobiDB-lite"/>
    </source>
</evidence>
<dbReference type="OrthoDB" id="4571476at2"/>
<accession>A0A1H5MI24</accession>
<evidence type="ECO:0000256" key="2">
    <source>
        <dbReference type="SAM" id="Phobius"/>
    </source>
</evidence>
<feature type="region of interest" description="Disordered" evidence="1">
    <location>
        <begin position="408"/>
        <end position="431"/>
    </location>
</feature>
<name>A0A1H5MI24_RHOJO</name>
<keyword evidence="2" id="KW-0472">Membrane</keyword>